<gene>
    <name evidence="7" type="ORF">GCM10008171_03610</name>
</gene>
<dbReference type="PANTHER" id="PTHR30133">
    <property type="entry name" value="CATIONIC AMINO ACID TRANSPORTER, MEMBRANE COMPONENT"/>
    <property type="match status" value="1"/>
</dbReference>
<dbReference type="EMBL" id="BSFK01000005">
    <property type="protein sequence ID" value="GLK75107.1"/>
    <property type="molecule type" value="Genomic_DNA"/>
</dbReference>
<evidence type="ECO:0000259" key="6">
    <source>
        <dbReference type="PROSITE" id="PS50928"/>
    </source>
</evidence>
<protein>
    <recommendedName>
        <fullName evidence="6">ABC transmembrane type-1 domain-containing protein</fullName>
    </recommendedName>
</protein>
<evidence type="ECO:0000313" key="8">
    <source>
        <dbReference type="Proteomes" id="UP001143364"/>
    </source>
</evidence>
<evidence type="ECO:0000313" key="7">
    <source>
        <dbReference type="EMBL" id="GLK75107.1"/>
    </source>
</evidence>
<dbReference type="CDD" id="cd06261">
    <property type="entry name" value="TM_PBP2"/>
    <property type="match status" value="1"/>
</dbReference>
<name>A0A9W6JD67_9HYPH</name>
<keyword evidence="4 5" id="KW-0472">Membrane</keyword>
<reference evidence="7" key="1">
    <citation type="journal article" date="2014" name="Int. J. Syst. Evol. Microbiol.">
        <title>Complete genome sequence of Corynebacterium casei LMG S-19264T (=DSM 44701T), isolated from a smear-ripened cheese.</title>
        <authorList>
            <consortium name="US DOE Joint Genome Institute (JGI-PGF)"/>
            <person name="Walter F."/>
            <person name="Albersmeier A."/>
            <person name="Kalinowski J."/>
            <person name="Ruckert C."/>
        </authorList>
    </citation>
    <scope>NUCLEOTIDE SEQUENCE</scope>
    <source>
        <strain evidence="7">VKM B-2555</strain>
    </source>
</reference>
<sequence length="187" mass="19716">MALRGLAQAYSSLFRGLPELLTLFIVYYGGQMLLNRLLALVAPGVAVEIGPFAAGVTALALVFGAYAAEVFAGAMGALPRGQREAALALGLSPGLAFRLVELPQLWRLALPGLANGWAVLLKDTALVSTIALADLMRETQIAVGATRQPFTFYLVACLIYVALALVSSAVADRLQARAERGVRFAGR</sequence>
<dbReference type="AlphaFoldDB" id="A0A9W6JD67"/>
<feature type="domain" description="ABC transmembrane type-1" evidence="6">
    <location>
        <begin position="1"/>
        <end position="171"/>
    </location>
</feature>
<dbReference type="PROSITE" id="PS50928">
    <property type="entry name" value="ABC_TM1"/>
    <property type="match status" value="1"/>
</dbReference>
<keyword evidence="3 5" id="KW-1133">Transmembrane helix</keyword>
<evidence type="ECO:0000256" key="4">
    <source>
        <dbReference type="ARBA" id="ARBA00023136"/>
    </source>
</evidence>
<dbReference type="InterPro" id="IPR000515">
    <property type="entry name" value="MetI-like"/>
</dbReference>
<comment type="caution">
    <text evidence="7">The sequence shown here is derived from an EMBL/GenBank/DDBJ whole genome shotgun (WGS) entry which is preliminary data.</text>
</comment>
<feature type="transmembrane region" description="Helical" evidence="5">
    <location>
        <begin position="12"/>
        <end position="29"/>
    </location>
</feature>
<evidence type="ECO:0000256" key="2">
    <source>
        <dbReference type="ARBA" id="ARBA00022692"/>
    </source>
</evidence>
<feature type="transmembrane region" description="Helical" evidence="5">
    <location>
        <begin position="150"/>
        <end position="171"/>
    </location>
</feature>
<keyword evidence="8" id="KW-1185">Reference proteome</keyword>
<evidence type="ECO:0000256" key="3">
    <source>
        <dbReference type="ARBA" id="ARBA00022989"/>
    </source>
</evidence>
<proteinExistence type="inferred from homology"/>
<reference evidence="7" key="2">
    <citation type="submission" date="2023-01" db="EMBL/GenBank/DDBJ databases">
        <authorList>
            <person name="Sun Q."/>
            <person name="Evtushenko L."/>
        </authorList>
    </citation>
    <scope>NUCLEOTIDE SEQUENCE</scope>
    <source>
        <strain evidence="7">VKM B-2555</strain>
    </source>
</reference>
<keyword evidence="2 5" id="KW-0812">Transmembrane</keyword>
<comment type="similarity">
    <text evidence="5">Belongs to the binding-protein-dependent transport system permease family.</text>
</comment>
<keyword evidence="5" id="KW-0813">Transport</keyword>
<dbReference type="InterPro" id="IPR035906">
    <property type="entry name" value="MetI-like_sf"/>
</dbReference>
<comment type="subcellular location">
    <subcellularLocation>
        <location evidence="1 5">Cell membrane</location>
        <topology evidence="1 5">Multi-pass membrane protein</topology>
    </subcellularLocation>
</comment>
<evidence type="ECO:0000256" key="5">
    <source>
        <dbReference type="RuleBase" id="RU363032"/>
    </source>
</evidence>
<dbReference type="GO" id="GO:0005886">
    <property type="term" value="C:plasma membrane"/>
    <property type="evidence" value="ECO:0007669"/>
    <property type="project" value="UniProtKB-SubCell"/>
</dbReference>
<dbReference type="Pfam" id="PF00528">
    <property type="entry name" value="BPD_transp_1"/>
    <property type="match status" value="1"/>
</dbReference>
<accession>A0A9W6JD67</accession>
<dbReference type="Gene3D" id="1.10.3720.10">
    <property type="entry name" value="MetI-like"/>
    <property type="match status" value="1"/>
</dbReference>
<dbReference type="PANTHER" id="PTHR30133:SF2">
    <property type="entry name" value="ARGININE ABC TRANSPORTER PERMEASE PROTEIN ARTQ"/>
    <property type="match status" value="1"/>
</dbReference>
<dbReference type="GO" id="GO:0055085">
    <property type="term" value="P:transmembrane transport"/>
    <property type="evidence" value="ECO:0007669"/>
    <property type="project" value="InterPro"/>
</dbReference>
<dbReference type="Proteomes" id="UP001143364">
    <property type="component" value="Unassembled WGS sequence"/>
</dbReference>
<dbReference type="SUPFAM" id="SSF161098">
    <property type="entry name" value="MetI-like"/>
    <property type="match status" value="1"/>
</dbReference>
<organism evidence="7 8">
    <name type="scientific">Methylopila jiangsuensis</name>
    <dbReference type="NCBI Taxonomy" id="586230"/>
    <lineage>
        <taxon>Bacteria</taxon>
        <taxon>Pseudomonadati</taxon>
        <taxon>Pseudomonadota</taxon>
        <taxon>Alphaproteobacteria</taxon>
        <taxon>Hyphomicrobiales</taxon>
        <taxon>Methylopilaceae</taxon>
        <taxon>Methylopila</taxon>
    </lineage>
</organism>
<evidence type="ECO:0000256" key="1">
    <source>
        <dbReference type="ARBA" id="ARBA00004651"/>
    </source>
</evidence>
<feature type="transmembrane region" description="Helical" evidence="5">
    <location>
        <begin position="49"/>
        <end position="72"/>
    </location>
</feature>
<dbReference type="InterPro" id="IPR051613">
    <property type="entry name" value="ABC_transp_permease_HisMQ"/>
</dbReference>